<name>A0A392U9N5_9FABA</name>
<keyword evidence="2" id="KW-1185">Reference proteome</keyword>
<dbReference type="Proteomes" id="UP000265520">
    <property type="component" value="Unassembled WGS sequence"/>
</dbReference>
<evidence type="ECO:0000313" key="1">
    <source>
        <dbReference type="EMBL" id="MCI70092.1"/>
    </source>
</evidence>
<protein>
    <submittedName>
        <fullName evidence="1">Uncharacterized protein</fullName>
    </submittedName>
</protein>
<accession>A0A392U9N5</accession>
<dbReference type="EMBL" id="LXQA010768641">
    <property type="protein sequence ID" value="MCI70092.1"/>
    <property type="molecule type" value="Genomic_DNA"/>
</dbReference>
<evidence type="ECO:0000313" key="2">
    <source>
        <dbReference type="Proteomes" id="UP000265520"/>
    </source>
</evidence>
<sequence length="49" mass="5334">ADNMLSAALGAFSSFTFCLLREAQVRFSFAWFVSGGCARRRRAALGTDT</sequence>
<comment type="caution">
    <text evidence="1">The sequence shown here is derived from an EMBL/GenBank/DDBJ whole genome shotgun (WGS) entry which is preliminary data.</text>
</comment>
<proteinExistence type="predicted"/>
<dbReference type="AlphaFoldDB" id="A0A392U9N5"/>
<feature type="non-terminal residue" evidence="1">
    <location>
        <position position="1"/>
    </location>
</feature>
<reference evidence="1 2" key="1">
    <citation type="journal article" date="2018" name="Front. Plant Sci.">
        <title>Red Clover (Trifolium pratense) and Zigzag Clover (T. medium) - A Picture of Genomic Similarities and Differences.</title>
        <authorList>
            <person name="Dluhosova J."/>
            <person name="Istvanek J."/>
            <person name="Nedelnik J."/>
            <person name="Repkova J."/>
        </authorList>
    </citation>
    <scope>NUCLEOTIDE SEQUENCE [LARGE SCALE GENOMIC DNA]</scope>
    <source>
        <strain evidence="2">cv. 10/8</strain>
        <tissue evidence="1">Leaf</tissue>
    </source>
</reference>
<organism evidence="1 2">
    <name type="scientific">Trifolium medium</name>
    <dbReference type="NCBI Taxonomy" id="97028"/>
    <lineage>
        <taxon>Eukaryota</taxon>
        <taxon>Viridiplantae</taxon>
        <taxon>Streptophyta</taxon>
        <taxon>Embryophyta</taxon>
        <taxon>Tracheophyta</taxon>
        <taxon>Spermatophyta</taxon>
        <taxon>Magnoliopsida</taxon>
        <taxon>eudicotyledons</taxon>
        <taxon>Gunneridae</taxon>
        <taxon>Pentapetalae</taxon>
        <taxon>rosids</taxon>
        <taxon>fabids</taxon>
        <taxon>Fabales</taxon>
        <taxon>Fabaceae</taxon>
        <taxon>Papilionoideae</taxon>
        <taxon>50 kb inversion clade</taxon>
        <taxon>NPAAA clade</taxon>
        <taxon>Hologalegina</taxon>
        <taxon>IRL clade</taxon>
        <taxon>Trifolieae</taxon>
        <taxon>Trifolium</taxon>
    </lineage>
</organism>